<name>A0A392RP09_9FABA</name>
<organism evidence="1 2">
    <name type="scientific">Trifolium medium</name>
    <dbReference type="NCBI Taxonomy" id="97028"/>
    <lineage>
        <taxon>Eukaryota</taxon>
        <taxon>Viridiplantae</taxon>
        <taxon>Streptophyta</taxon>
        <taxon>Embryophyta</taxon>
        <taxon>Tracheophyta</taxon>
        <taxon>Spermatophyta</taxon>
        <taxon>Magnoliopsida</taxon>
        <taxon>eudicotyledons</taxon>
        <taxon>Gunneridae</taxon>
        <taxon>Pentapetalae</taxon>
        <taxon>rosids</taxon>
        <taxon>fabids</taxon>
        <taxon>Fabales</taxon>
        <taxon>Fabaceae</taxon>
        <taxon>Papilionoideae</taxon>
        <taxon>50 kb inversion clade</taxon>
        <taxon>NPAAA clade</taxon>
        <taxon>Hologalegina</taxon>
        <taxon>IRL clade</taxon>
        <taxon>Trifolieae</taxon>
        <taxon>Trifolium</taxon>
    </lineage>
</organism>
<accession>A0A392RP09</accession>
<protein>
    <submittedName>
        <fullName evidence="1">Uncharacterized protein</fullName>
    </submittedName>
</protein>
<dbReference type="Proteomes" id="UP000265520">
    <property type="component" value="Unassembled WGS sequence"/>
</dbReference>
<dbReference type="EMBL" id="LXQA010255277">
    <property type="protein sequence ID" value="MCI38388.1"/>
    <property type="molecule type" value="Genomic_DNA"/>
</dbReference>
<evidence type="ECO:0000313" key="2">
    <source>
        <dbReference type="Proteomes" id="UP000265520"/>
    </source>
</evidence>
<comment type="caution">
    <text evidence="1">The sequence shown here is derived from an EMBL/GenBank/DDBJ whole genome shotgun (WGS) entry which is preliminary data.</text>
</comment>
<dbReference type="AlphaFoldDB" id="A0A392RP09"/>
<reference evidence="1 2" key="1">
    <citation type="journal article" date="2018" name="Front. Plant Sci.">
        <title>Red Clover (Trifolium pratense) and Zigzag Clover (T. medium) - A Picture of Genomic Similarities and Differences.</title>
        <authorList>
            <person name="Dluhosova J."/>
            <person name="Istvanek J."/>
            <person name="Nedelnik J."/>
            <person name="Repkova J."/>
        </authorList>
    </citation>
    <scope>NUCLEOTIDE SEQUENCE [LARGE SCALE GENOMIC DNA]</scope>
    <source>
        <strain evidence="2">cv. 10/8</strain>
        <tissue evidence="1">Leaf</tissue>
    </source>
</reference>
<sequence length="22" mass="2376">MRGSLPAVALPEILFRRSSCTA</sequence>
<evidence type="ECO:0000313" key="1">
    <source>
        <dbReference type="EMBL" id="MCI38388.1"/>
    </source>
</evidence>
<proteinExistence type="predicted"/>
<keyword evidence="2" id="KW-1185">Reference proteome</keyword>
<feature type="non-terminal residue" evidence="1">
    <location>
        <position position="22"/>
    </location>
</feature>